<organism evidence="6 7">
    <name type="scientific">Porphyromonas gulae</name>
    <dbReference type="NCBI Taxonomy" id="111105"/>
    <lineage>
        <taxon>Bacteria</taxon>
        <taxon>Pseudomonadati</taxon>
        <taxon>Bacteroidota</taxon>
        <taxon>Bacteroidia</taxon>
        <taxon>Bacteroidales</taxon>
        <taxon>Porphyromonadaceae</taxon>
        <taxon>Porphyromonas</taxon>
    </lineage>
</organism>
<dbReference type="GO" id="GO:0016020">
    <property type="term" value="C:membrane"/>
    <property type="evidence" value="ECO:0007669"/>
    <property type="project" value="UniProtKB-SubCell"/>
</dbReference>
<comment type="subcellular location">
    <subcellularLocation>
        <location evidence="1">Membrane</location>
        <topology evidence="1">Multi-pass membrane protein</topology>
    </subcellularLocation>
</comment>
<dbReference type="PANTHER" id="PTHR43847:SF1">
    <property type="entry name" value="BLL3993 PROTEIN"/>
    <property type="match status" value="1"/>
</dbReference>
<accession>A0A0A2F1I3</accession>
<feature type="transmembrane region" description="Helical" evidence="5">
    <location>
        <begin position="70"/>
        <end position="90"/>
    </location>
</feature>
<dbReference type="EMBL" id="JRAI01000082">
    <property type="protein sequence ID" value="KGN83890.1"/>
    <property type="molecule type" value="Genomic_DNA"/>
</dbReference>
<dbReference type="GO" id="GO:0004671">
    <property type="term" value="F:protein C-terminal S-isoprenylcysteine carboxyl O-methyltransferase activity"/>
    <property type="evidence" value="ECO:0007669"/>
    <property type="project" value="InterPro"/>
</dbReference>
<sequence length="173" mass="20387">MQTIITTFILFFSLRLLSLSYSIFNEKRLLRKDAVQYGKLNSLFLTLAHIAYYFTSLYEAYATGVEFNTLSVWGVAILVFAYAMLFFVIYKLRDVWTLKLYIVPDHRIETSFLFKTVRHPNYFLNVIPELIGITLLCNAWITFCVGMPVYLAILFVRIRQEERAMKHLWATVR</sequence>
<evidence type="ECO:0000256" key="3">
    <source>
        <dbReference type="ARBA" id="ARBA00022989"/>
    </source>
</evidence>
<dbReference type="Gene3D" id="1.20.120.1630">
    <property type="match status" value="1"/>
</dbReference>
<feature type="transmembrane region" description="Helical" evidence="5">
    <location>
        <begin position="130"/>
        <end position="156"/>
    </location>
</feature>
<evidence type="ECO:0000313" key="7">
    <source>
        <dbReference type="Proteomes" id="UP000030130"/>
    </source>
</evidence>
<dbReference type="InterPro" id="IPR052527">
    <property type="entry name" value="Metal_cation-efflux_comp"/>
</dbReference>
<dbReference type="STRING" id="111105.HR09_01890"/>
<keyword evidence="4 5" id="KW-0472">Membrane</keyword>
<dbReference type="Proteomes" id="UP000030130">
    <property type="component" value="Unassembled WGS sequence"/>
</dbReference>
<proteinExistence type="predicted"/>
<dbReference type="InterPro" id="IPR007269">
    <property type="entry name" value="ICMT_MeTrfase"/>
</dbReference>
<evidence type="ECO:0000256" key="2">
    <source>
        <dbReference type="ARBA" id="ARBA00022692"/>
    </source>
</evidence>
<reference evidence="6 7" key="1">
    <citation type="submission" date="2014-08" db="EMBL/GenBank/DDBJ databases">
        <title>Porphyromonas gulae strain:COT-052_OH1451 Genome sequencing.</title>
        <authorList>
            <person name="Wallis C."/>
            <person name="Deusch O."/>
            <person name="O'Flynn C."/>
            <person name="Davis I."/>
            <person name="Jospin G."/>
            <person name="Darling A.E."/>
            <person name="Coil D.A."/>
            <person name="Alexiev A."/>
            <person name="Horsfall A."/>
            <person name="Kirkwood N."/>
            <person name="Harris S."/>
            <person name="Eisen J.A."/>
        </authorList>
    </citation>
    <scope>NUCLEOTIDE SEQUENCE [LARGE SCALE GENOMIC DNA]</scope>
    <source>
        <strain evidence="7">COT-052 OH1451</strain>
    </source>
</reference>
<dbReference type="OrthoDB" id="5363370at2"/>
<protein>
    <submittedName>
        <fullName evidence="6">Membrane protein</fullName>
    </submittedName>
</protein>
<name>A0A0A2F1I3_9PORP</name>
<keyword evidence="2 5" id="KW-0812">Transmembrane</keyword>
<keyword evidence="3 5" id="KW-1133">Transmembrane helix</keyword>
<gene>
    <name evidence="6" type="ORF">HR08_10590</name>
</gene>
<evidence type="ECO:0000313" key="6">
    <source>
        <dbReference type="EMBL" id="KGN83890.1"/>
    </source>
</evidence>
<evidence type="ECO:0000256" key="1">
    <source>
        <dbReference type="ARBA" id="ARBA00004141"/>
    </source>
</evidence>
<dbReference type="Pfam" id="PF04140">
    <property type="entry name" value="ICMT"/>
    <property type="match status" value="1"/>
</dbReference>
<dbReference type="eggNOG" id="COG1755">
    <property type="taxonomic scope" value="Bacteria"/>
</dbReference>
<comment type="caution">
    <text evidence="6">The sequence shown here is derived from an EMBL/GenBank/DDBJ whole genome shotgun (WGS) entry which is preliminary data.</text>
</comment>
<evidence type="ECO:0000256" key="5">
    <source>
        <dbReference type="SAM" id="Phobius"/>
    </source>
</evidence>
<dbReference type="PANTHER" id="PTHR43847">
    <property type="entry name" value="BLL3993 PROTEIN"/>
    <property type="match status" value="1"/>
</dbReference>
<dbReference type="RefSeq" id="WP_021665259.1">
    <property type="nucleotide sequence ID" value="NZ_JRAI01000082.1"/>
</dbReference>
<evidence type="ECO:0000256" key="4">
    <source>
        <dbReference type="ARBA" id="ARBA00023136"/>
    </source>
</evidence>
<dbReference type="AlphaFoldDB" id="A0A0A2F1I3"/>
<feature type="transmembrane region" description="Helical" evidence="5">
    <location>
        <begin position="42"/>
        <end position="58"/>
    </location>
</feature>